<dbReference type="OrthoDB" id="1425928at2"/>
<accession>A0A5M7B118</accession>
<feature type="domain" description="Polysaccharide pyruvyl transferase" evidence="1">
    <location>
        <begin position="14"/>
        <end position="287"/>
    </location>
</feature>
<keyword evidence="4" id="KW-1185">Reference proteome</keyword>
<proteinExistence type="predicted"/>
<evidence type="ECO:0000313" key="4">
    <source>
        <dbReference type="Proteomes" id="UP000315145"/>
    </source>
</evidence>
<dbReference type="Pfam" id="PF04230">
    <property type="entry name" value="PS_pyruv_trans"/>
    <property type="match status" value="1"/>
</dbReference>
<organism evidence="2 5">
    <name type="scientific">Algibacter amylolyticus</name>
    <dbReference type="NCBI Taxonomy" id="1608400"/>
    <lineage>
        <taxon>Bacteria</taxon>
        <taxon>Pseudomonadati</taxon>
        <taxon>Bacteroidota</taxon>
        <taxon>Flavobacteriia</taxon>
        <taxon>Flavobacteriales</taxon>
        <taxon>Flavobacteriaceae</taxon>
        <taxon>Algibacter</taxon>
    </lineage>
</organism>
<reference evidence="3 4" key="2">
    <citation type="submission" date="2019-07" db="EMBL/GenBank/DDBJ databases">
        <title>Algibacter marinivivus sp. nov., isolated from the surface of a marine red alga.</title>
        <authorList>
            <person name="Zhong X."/>
            <person name="Xu W."/>
            <person name="Zhang Y."/>
            <person name="Zhang Q."/>
            <person name="Du Z."/>
        </authorList>
    </citation>
    <scope>NUCLEOTIDE SEQUENCE [LARGE SCALE GENOMIC DNA]</scope>
    <source>
        <strain evidence="3 4">RU-4-M-4</strain>
    </source>
</reference>
<name>A0A5M7B118_9FLAO</name>
<dbReference type="Proteomes" id="UP000322315">
    <property type="component" value="Unassembled WGS sequence"/>
</dbReference>
<dbReference type="EMBL" id="VWRS01000009">
    <property type="protein sequence ID" value="KAA5822450.1"/>
    <property type="molecule type" value="Genomic_DNA"/>
</dbReference>
<protein>
    <submittedName>
        <fullName evidence="2">Polysaccharide pyruvyl transferase family protein</fullName>
    </submittedName>
</protein>
<dbReference type="Proteomes" id="UP000315145">
    <property type="component" value="Unassembled WGS sequence"/>
</dbReference>
<keyword evidence="2" id="KW-0808">Transferase</keyword>
<sequence>MIKIAHFGTFDVDNYGDLLFPHIAEFRLPNHDWEHISPTDNITVFKDGKPIISFDKAKNRTYNAVVVGGGNILHLLPNIITVYNNKKGFAYANLWVGAAKIAIKQKIPYLFNAPGISKNFKGYLQKKIATKTFSNSNYVAFREGFSRQIAINIAKVNLNFKNDIAVVPDSAFDIDKLWPLDAKKDSNYITVNLNSRYHSPINDTAKNLDALSEKLKMPIKFIIIGDCHGDRAFTKKVSKLMETKHDILVSDGLKKIAHVIGNGNYFFGSSMHGFITALSYGVPAFLVLRNKPLHKFKGLLELTELKNLVICDSFYVALNSIKEPAILTKNVKLKIESALNRHWENINKIIQNNEKPGFSLYILKFEKLLSLSNKFNRVLNKFKQI</sequence>
<dbReference type="GO" id="GO:0016740">
    <property type="term" value="F:transferase activity"/>
    <property type="evidence" value="ECO:0007669"/>
    <property type="project" value="UniProtKB-KW"/>
</dbReference>
<evidence type="ECO:0000313" key="3">
    <source>
        <dbReference type="EMBL" id="TSJ73600.1"/>
    </source>
</evidence>
<reference evidence="2" key="3">
    <citation type="submission" date="2019-09" db="EMBL/GenBank/DDBJ databases">
        <authorList>
            <person name="Zhang D.-C."/>
        </authorList>
    </citation>
    <scope>NUCLEOTIDE SEQUENCE</scope>
    <source>
        <strain evidence="2">RU-4-M-4</strain>
    </source>
</reference>
<reference evidence="2 5" key="1">
    <citation type="journal article" date="2015" name="Int. J. Syst. Evol. Microbiol.">
        <title>Algibacter amylolyticus sp. nov., isolated from intertidal sediment.</title>
        <authorList>
            <person name="Zhang D.C."/>
            <person name="Wu J."/>
            <person name="Neuner K."/>
            <person name="Yao J."/>
            <person name="Margesin R."/>
        </authorList>
    </citation>
    <scope>NUCLEOTIDE SEQUENCE [LARGE SCALE GENOMIC DNA]</scope>
    <source>
        <strain evidence="2 5">RU-4-M-4</strain>
    </source>
</reference>
<dbReference type="EMBL" id="VMBF01000009">
    <property type="protein sequence ID" value="TSJ73600.1"/>
    <property type="molecule type" value="Genomic_DNA"/>
</dbReference>
<dbReference type="InterPro" id="IPR007345">
    <property type="entry name" value="Polysacch_pyruvyl_Trfase"/>
</dbReference>
<comment type="caution">
    <text evidence="2">The sequence shown here is derived from an EMBL/GenBank/DDBJ whole genome shotgun (WGS) entry which is preliminary data.</text>
</comment>
<evidence type="ECO:0000313" key="5">
    <source>
        <dbReference type="Proteomes" id="UP000322315"/>
    </source>
</evidence>
<evidence type="ECO:0000259" key="1">
    <source>
        <dbReference type="Pfam" id="PF04230"/>
    </source>
</evidence>
<dbReference type="RefSeq" id="WP_144117733.1">
    <property type="nucleotide sequence ID" value="NZ_JACHGE010000007.1"/>
</dbReference>
<evidence type="ECO:0000313" key="2">
    <source>
        <dbReference type="EMBL" id="KAA5822450.1"/>
    </source>
</evidence>
<gene>
    <name evidence="2" type="ORF">F2B50_15000</name>
    <name evidence="3" type="ORF">FPF71_15000</name>
</gene>
<dbReference type="AlphaFoldDB" id="A0A5M7B118"/>